<comment type="caution">
    <text evidence="2">The sequence shown here is derived from an EMBL/GenBank/DDBJ whole genome shotgun (WGS) entry which is preliminary data.</text>
</comment>
<dbReference type="Proteomes" id="UP001338137">
    <property type="component" value="Unassembled WGS sequence"/>
</dbReference>
<protein>
    <recommendedName>
        <fullName evidence="4">YfhD family protein</fullName>
    </recommendedName>
</protein>
<evidence type="ECO:0000313" key="3">
    <source>
        <dbReference type="Proteomes" id="UP001338137"/>
    </source>
</evidence>
<evidence type="ECO:0000313" key="2">
    <source>
        <dbReference type="EMBL" id="MEC0228367.1"/>
    </source>
</evidence>
<evidence type="ECO:0000256" key="1">
    <source>
        <dbReference type="SAM" id="MobiDB-lite"/>
    </source>
</evidence>
<keyword evidence="3" id="KW-1185">Reference proteome</keyword>
<feature type="compositionally biased region" description="Polar residues" evidence="1">
    <location>
        <begin position="1"/>
        <end position="11"/>
    </location>
</feature>
<evidence type="ECO:0008006" key="4">
    <source>
        <dbReference type="Google" id="ProtNLM"/>
    </source>
</evidence>
<gene>
    <name evidence="2" type="ORF">P4I72_14640</name>
</gene>
<dbReference type="RefSeq" id="WP_326072616.1">
    <property type="nucleotide sequence ID" value="NZ_JARLKY010000031.1"/>
</dbReference>
<name>A0ABU6G2H9_9BACL</name>
<sequence length="56" mass="6128">MKLSWRQSDASMASMERALSQRKRRSQEDDSSKPALEPAEKAGSTREEGSSTANVG</sequence>
<proteinExistence type="predicted"/>
<dbReference type="EMBL" id="JARLKY010000031">
    <property type="protein sequence ID" value="MEC0228367.1"/>
    <property type="molecule type" value="Genomic_DNA"/>
</dbReference>
<feature type="compositionally biased region" description="Basic and acidic residues" evidence="1">
    <location>
        <begin position="26"/>
        <end position="49"/>
    </location>
</feature>
<organism evidence="2 3">
    <name type="scientific">Paenibacillus alba</name>
    <dbReference type="NCBI Taxonomy" id="1197127"/>
    <lineage>
        <taxon>Bacteria</taxon>
        <taxon>Bacillati</taxon>
        <taxon>Bacillota</taxon>
        <taxon>Bacilli</taxon>
        <taxon>Bacillales</taxon>
        <taxon>Paenibacillaceae</taxon>
        <taxon>Paenibacillus</taxon>
    </lineage>
</organism>
<reference evidence="2 3" key="1">
    <citation type="submission" date="2023-03" db="EMBL/GenBank/DDBJ databases">
        <title>Bacillus Genome Sequencing.</title>
        <authorList>
            <person name="Dunlap C."/>
        </authorList>
    </citation>
    <scope>NUCLEOTIDE SEQUENCE [LARGE SCALE GENOMIC DNA]</scope>
    <source>
        <strain evidence="2 3">BD-533</strain>
    </source>
</reference>
<feature type="region of interest" description="Disordered" evidence="1">
    <location>
        <begin position="1"/>
        <end position="56"/>
    </location>
</feature>
<accession>A0ABU6G2H9</accession>